<dbReference type="InterPro" id="IPR001005">
    <property type="entry name" value="SANT/Myb"/>
</dbReference>
<dbReference type="GO" id="GO:0005634">
    <property type="term" value="C:nucleus"/>
    <property type="evidence" value="ECO:0007669"/>
    <property type="project" value="UniProtKB-SubCell"/>
</dbReference>
<reference evidence="6" key="1">
    <citation type="submission" date="2023-05" db="EMBL/GenBank/DDBJ databases">
        <title>Genome and transcriptome analyses reveal genes involved in the formation of fine ridges on petal epidermal cells in Hibiscus trionum.</title>
        <authorList>
            <person name="Koshimizu S."/>
            <person name="Masuda S."/>
            <person name="Ishii T."/>
            <person name="Shirasu K."/>
            <person name="Hoshino A."/>
            <person name="Arita M."/>
        </authorList>
    </citation>
    <scope>NUCLEOTIDE SEQUENCE</scope>
    <source>
        <strain evidence="6">Hamamatsu line</strain>
    </source>
</reference>
<dbReference type="Proteomes" id="UP001165190">
    <property type="component" value="Unassembled WGS sequence"/>
</dbReference>
<evidence type="ECO:0000259" key="5">
    <source>
        <dbReference type="PROSITE" id="PS51294"/>
    </source>
</evidence>
<dbReference type="GO" id="GO:0003677">
    <property type="term" value="F:DNA binding"/>
    <property type="evidence" value="ECO:0007669"/>
    <property type="project" value="InterPro"/>
</dbReference>
<dbReference type="InterPro" id="IPR017930">
    <property type="entry name" value="Myb_dom"/>
</dbReference>
<evidence type="ECO:0000256" key="2">
    <source>
        <dbReference type="ARBA" id="ARBA00023015"/>
    </source>
</evidence>
<dbReference type="SUPFAM" id="SSF46689">
    <property type="entry name" value="Homeodomain-like"/>
    <property type="match status" value="1"/>
</dbReference>
<keyword evidence="4" id="KW-0539">Nucleus</keyword>
<dbReference type="PROSITE" id="PS51294">
    <property type="entry name" value="HTH_MYB"/>
    <property type="match status" value="1"/>
</dbReference>
<keyword evidence="2" id="KW-0805">Transcription regulation</keyword>
<comment type="caution">
    <text evidence="6">The sequence shown here is derived from an EMBL/GenBank/DDBJ whole genome shotgun (WGS) entry which is preliminary data.</text>
</comment>
<dbReference type="GO" id="GO:0003700">
    <property type="term" value="F:DNA-binding transcription factor activity"/>
    <property type="evidence" value="ECO:0007669"/>
    <property type="project" value="InterPro"/>
</dbReference>
<dbReference type="EMBL" id="BSYR01000040">
    <property type="protein sequence ID" value="GMJ04507.1"/>
    <property type="molecule type" value="Genomic_DNA"/>
</dbReference>
<dbReference type="InterPro" id="IPR009057">
    <property type="entry name" value="Homeodomain-like_sf"/>
</dbReference>
<accession>A0A9W7IY73</accession>
<dbReference type="Pfam" id="PF00249">
    <property type="entry name" value="Myb_DNA-binding"/>
    <property type="match status" value="1"/>
</dbReference>
<evidence type="ECO:0000256" key="3">
    <source>
        <dbReference type="ARBA" id="ARBA00023163"/>
    </source>
</evidence>
<protein>
    <recommendedName>
        <fullName evidence="5">HTH myb-type domain-containing protein</fullName>
    </recommendedName>
</protein>
<dbReference type="Gene3D" id="1.10.10.60">
    <property type="entry name" value="Homeodomain-like"/>
    <property type="match status" value="1"/>
</dbReference>
<dbReference type="InterPro" id="IPR006447">
    <property type="entry name" value="Myb_dom_plants"/>
</dbReference>
<gene>
    <name evidence="6" type="ORF">HRI_004119900</name>
</gene>
<proteinExistence type="predicted"/>
<evidence type="ECO:0000313" key="7">
    <source>
        <dbReference type="Proteomes" id="UP001165190"/>
    </source>
</evidence>
<dbReference type="FunFam" id="1.10.10.60:FF:000002">
    <property type="entry name" value="Myb family transcription factor"/>
    <property type="match status" value="1"/>
</dbReference>
<feature type="domain" description="HTH myb-type" evidence="5">
    <location>
        <begin position="15"/>
        <end position="75"/>
    </location>
</feature>
<dbReference type="AlphaFoldDB" id="A0A9W7IY73"/>
<keyword evidence="3" id="KW-0804">Transcription</keyword>
<dbReference type="NCBIfam" id="TIGR01557">
    <property type="entry name" value="myb_SHAQKYF"/>
    <property type="match status" value="1"/>
</dbReference>
<dbReference type="OrthoDB" id="551907at2759"/>
<keyword evidence="7" id="KW-1185">Reference proteome</keyword>
<dbReference type="InterPro" id="IPR046955">
    <property type="entry name" value="PHR1-like"/>
</dbReference>
<organism evidence="6 7">
    <name type="scientific">Hibiscus trionum</name>
    <name type="common">Flower of an hour</name>
    <dbReference type="NCBI Taxonomy" id="183268"/>
    <lineage>
        <taxon>Eukaryota</taxon>
        <taxon>Viridiplantae</taxon>
        <taxon>Streptophyta</taxon>
        <taxon>Embryophyta</taxon>
        <taxon>Tracheophyta</taxon>
        <taxon>Spermatophyta</taxon>
        <taxon>Magnoliopsida</taxon>
        <taxon>eudicotyledons</taxon>
        <taxon>Gunneridae</taxon>
        <taxon>Pentapetalae</taxon>
        <taxon>rosids</taxon>
        <taxon>malvids</taxon>
        <taxon>Malvales</taxon>
        <taxon>Malvaceae</taxon>
        <taxon>Malvoideae</taxon>
        <taxon>Hibiscus</taxon>
    </lineage>
</organism>
<comment type="subcellular location">
    <subcellularLocation>
        <location evidence="1">Nucleus</location>
    </subcellularLocation>
</comment>
<name>A0A9W7IY73_HIBTR</name>
<evidence type="ECO:0000313" key="6">
    <source>
        <dbReference type="EMBL" id="GMJ04507.1"/>
    </source>
</evidence>
<sequence length="276" mass="30371">MGSCGRSGAVRQYIRSKVPRLRWTPELHHCFVQAIKRLGGQDKATPKLVLQLMDVKGLTISHVKSHLQMYRSMRNDPTRQDKSCSSHQRTQSFEKHVGCEESDSQLIHCPLPSKRARTETTSSISDQNPYFVDDYLQQTMAVREGIKHGDGAFVWEQAQGQAIATALALPLDLYNINSIKNSLKESDFLKVSKVDVEDHKYVHGGRVVDDRNVGRHGGKDDDKVGGCELSLSLSLHCPSSQSEISSGSEVLSMVSGSCSCNLGSINLDLSIALCGT</sequence>
<evidence type="ECO:0000256" key="1">
    <source>
        <dbReference type="ARBA" id="ARBA00004123"/>
    </source>
</evidence>
<dbReference type="PANTHER" id="PTHR31314">
    <property type="entry name" value="MYB FAMILY TRANSCRIPTION FACTOR PHL7-LIKE"/>
    <property type="match status" value="1"/>
</dbReference>
<evidence type="ECO:0000256" key="4">
    <source>
        <dbReference type="ARBA" id="ARBA00023242"/>
    </source>
</evidence>
<dbReference type="PANTHER" id="PTHR31314:SF188">
    <property type="entry name" value="TRANSCRIPTION FACTOR KAN2 ISOFORM X1-RELATED"/>
    <property type="match status" value="1"/>
</dbReference>